<sequence>MDLLLWGLMMMAVGMGTVFALLILLMLVLKAIARLDRSPAAVAATPPPPALVEGDQPGPPAVRIVADGLDETQVAAITVAVIAHAENRRRLAAPETRVAAPGSQLFASRWLTVGRGRQHTPGRR</sequence>
<dbReference type="AlphaFoldDB" id="A0A1Q2CJ93"/>
<evidence type="ECO:0000256" key="6">
    <source>
        <dbReference type="SAM" id="Phobius"/>
    </source>
</evidence>
<keyword evidence="8" id="KW-1185">Reference proteome</keyword>
<evidence type="ECO:0000313" key="7">
    <source>
        <dbReference type="EMBL" id="AQP46120.1"/>
    </source>
</evidence>
<evidence type="ECO:0000256" key="1">
    <source>
        <dbReference type="ARBA" id="ARBA00004236"/>
    </source>
</evidence>
<evidence type="ECO:0000313" key="8">
    <source>
        <dbReference type="Proteomes" id="UP000188324"/>
    </source>
</evidence>
<evidence type="ECO:0000256" key="2">
    <source>
        <dbReference type="ARBA" id="ARBA00022475"/>
    </source>
</evidence>
<dbReference type="KEGG" id="tfl:RPIT_10240"/>
<dbReference type="Proteomes" id="UP000188324">
    <property type="component" value="Chromosome"/>
</dbReference>
<organism evidence="7 8">
    <name type="scientific">Tessaracoccus flavus</name>
    <dbReference type="NCBI Taxonomy" id="1610493"/>
    <lineage>
        <taxon>Bacteria</taxon>
        <taxon>Bacillati</taxon>
        <taxon>Actinomycetota</taxon>
        <taxon>Actinomycetes</taxon>
        <taxon>Propionibacteriales</taxon>
        <taxon>Propionibacteriaceae</taxon>
        <taxon>Tessaracoccus</taxon>
    </lineage>
</organism>
<dbReference type="GO" id="GO:0005886">
    <property type="term" value="C:plasma membrane"/>
    <property type="evidence" value="ECO:0007669"/>
    <property type="project" value="UniProtKB-SubCell"/>
</dbReference>
<evidence type="ECO:0000256" key="5">
    <source>
        <dbReference type="ARBA" id="ARBA00023136"/>
    </source>
</evidence>
<evidence type="ECO:0000256" key="4">
    <source>
        <dbReference type="ARBA" id="ARBA00022989"/>
    </source>
</evidence>
<dbReference type="NCBIfam" id="TIGR01195">
    <property type="entry name" value="oadG_fam"/>
    <property type="match status" value="1"/>
</dbReference>
<keyword evidence="3 6" id="KW-0812">Transmembrane</keyword>
<protein>
    <submittedName>
        <fullName evidence="7">Uncharacterized protein</fullName>
    </submittedName>
</protein>
<name>A0A1Q2CJ93_9ACTN</name>
<keyword evidence="2" id="KW-1003">Cell membrane</keyword>
<keyword evidence="5 6" id="KW-0472">Membrane</keyword>
<dbReference type="EMBL" id="CP019605">
    <property type="protein sequence ID" value="AQP46120.1"/>
    <property type="molecule type" value="Genomic_DNA"/>
</dbReference>
<evidence type="ECO:0000256" key="3">
    <source>
        <dbReference type="ARBA" id="ARBA00022692"/>
    </source>
</evidence>
<reference evidence="7 8" key="1">
    <citation type="journal article" date="2016" name="Int. J. Syst. Evol. Microbiol.">
        <title>Tessaracoccus flavus sp. nov., isolated from the drainage system of a lindane-producing factory.</title>
        <authorList>
            <person name="Kumari R."/>
            <person name="Singh P."/>
            <person name="Schumann P."/>
            <person name="Lal R."/>
        </authorList>
    </citation>
    <scope>NUCLEOTIDE SEQUENCE [LARGE SCALE GENOMIC DNA]</scope>
    <source>
        <strain evidence="7 8">RP1T</strain>
    </source>
</reference>
<keyword evidence="4 6" id="KW-1133">Transmembrane helix</keyword>
<dbReference type="Pfam" id="PF04277">
    <property type="entry name" value="OAD_gamma"/>
    <property type="match status" value="1"/>
</dbReference>
<dbReference type="GO" id="GO:0015081">
    <property type="term" value="F:sodium ion transmembrane transporter activity"/>
    <property type="evidence" value="ECO:0007669"/>
    <property type="project" value="InterPro"/>
</dbReference>
<proteinExistence type="predicted"/>
<dbReference type="STRING" id="1610493.RPIT_10240"/>
<feature type="transmembrane region" description="Helical" evidence="6">
    <location>
        <begin position="6"/>
        <end position="29"/>
    </location>
</feature>
<accession>A0A1Q2CJ93</accession>
<dbReference type="InterPro" id="IPR005899">
    <property type="entry name" value="Na_pump_deCOase"/>
</dbReference>
<gene>
    <name evidence="7" type="ORF">RPIT_10240</name>
</gene>
<dbReference type="GO" id="GO:0036376">
    <property type="term" value="P:sodium ion export across plasma membrane"/>
    <property type="evidence" value="ECO:0007669"/>
    <property type="project" value="InterPro"/>
</dbReference>
<comment type="subcellular location">
    <subcellularLocation>
        <location evidence="1">Cell membrane</location>
    </subcellularLocation>
</comment>